<evidence type="ECO:0008006" key="5">
    <source>
        <dbReference type="Google" id="ProtNLM"/>
    </source>
</evidence>
<organism evidence="3 4">
    <name type="scientific">Extremus antarcticus</name>
    <dbReference type="NCBI Taxonomy" id="702011"/>
    <lineage>
        <taxon>Eukaryota</taxon>
        <taxon>Fungi</taxon>
        <taxon>Dikarya</taxon>
        <taxon>Ascomycota</taxon>
        <taxon>Pezizomycotina</taxon>
        <taxon>Dothideomycetes</taxon>
        <taxon>Dothideomycetidae</taxon>
        <taxon>Mycosphaerellales</taxon>
        <taxon>Extremaceae</taxon>
        <taxon>Extremus</taxon>
    </lineage>
</organism>
<gene>
    <name evidence="3" type="ORF">LTR09_011689</name>
</gene>
<keyword evidence="4" id="KW-1185">Reference proteome</keyword>
<dbReference type="Pfam" id="PF14269">
    <property type="entry name" value="Arylsulfotran_2"/>
    <property type="match status" value="1"/>
</dbReference>
<reference evidence="3" key="1">
    <citation type="submission" date="2023-04" db="EMBL/GenBank/DDBJ databases">
        <title>Black Yeasts Isolated from many extreme environments.</title>
        <authorList>
            <person name="Coleine C."/>
            <person name="Stajich J.E."/>
            <person name="Selbmann L."/>
        </authorList>
    </citation>
    <scope>NUCLEOTIDE SEQUENCE</scope>
    <source>
        <strain evidence="3">CCFEE 5312</strain>
    </source>
</reference>
<evidence type="ECO:0000256" key="1">
    <source>
        <dbReference type="SAM" id="Phobius"/>
    </source>
</evidence>
<keyword evidence="1" id="KW-0472">Membrane</keyword>
<dbReference type="InterPro" id="IPR039535">
    <property type="entry name" value="ASST-like"/>
</dbReference>
<comment type="caution">
    <text evidence="3">The sequence shown here is derived from an EMBL/GenBank/DDBJ whole genome shotgun (WGS) entry which is preliminary data.</text>
</comment>
<feature type="signal peptide" evidence="2">
    <location>
        <begin position="1"/>
        <end position="27"/>
    </location>
</feature>
<accession>A0AAJ0D609</accession>
<dbReference type="InterPro" id="IPR053143">
    <property type="entry name" value="Arylsulfate_ST"/>
</dbReference>
<feature type="chain" id="PRO_5042502289" description="ASST-domain-containing protein" evidence="2">
    <location>
        <begin position="28"/>
        <end position="639"/>
    </location>
</feature>
<dbReference type="EMBL" id="JAWDJX010000077">
    <property type="protein sequence ID" value="KAK3046848.1"/>
    <property type="molecule type" value="Genomic_DNA"/>
</dbReference>
<keyword evidence="1" id="KW-1133">Transmembrane helix</keyword>
<dbReference type="Proteomes" id="UP001271007">
    <property type="component" value="Unassembled WGS sequence"/>
</dbReference>
<evidence type="ECO:0000313" key="3">
    <source>
        <dbReference type="EMBL" id="KAK3046848.1"/>
    </source>
</evidence>
<dbReference type="PANTHER" id="PTHR35340">
    <property type="entry name" value="PQQ ENZYME REPEAT PROTEIN-RELATED"/>
    <property type="match status" value="1"/>
</dbReference>
<feature type="transmembrane region" description="Helical" evidence="1">
    <location>
        <begin position="557"/>
        <end position="581"/>
    </location>
</feature>
<dbReference type="AlphaFoldDB" id="A0AAJ0D609"/>
<keyword evidence="2" id="KW-0732">Signal</keyword>
<keyword evidence="1" id="KW-0812">Transmembrane</keyword>
<dbReference type="PANTHER" id="PTHR35340:SF8">
    <property type="entry name" value="ASST-DOMAIN-CONTAINING PROTEIN"/>
    <property type="match status" value="1"/>
</dbReference>
<evidence type="ECO:0000256" key="2">
    <source>
        <dbReference type="SAM" id="SignalP"/>
    </source>
</evidence>
<name>A0AAJ0D609_9PEZI</name>
<evidence type="ECO:0000313" key="4">
    <source>
        <dbReference type="Proteomes" id="UP001271007"/>
    </source>
</evidence>
<sequence>MALFFHPWMKTCFLPIFLALSPSIVSSTDHHTHDPDLFHFKTRPELKSPRWDLTVHDESKLTPGYWFVGIKPSLDKTIGTQQYWFGPHIYDNDGELVWSGSPQLDTSNVMDFRISKIKGKDHLTVLDRDRKSGLIINDNYEVVDSFLTDYDHDNVNGHELHFMGDGTSVLVIRNNHDFAPDDEARSIGWERTDKQCEANYNGMRELDGKDNWKPSFDWNALGHIALNESTETDGNAGSKCTGPYDFIHTNSLDKTEDGDYLLSGRHTSTIYKISHKDGSIVWRLGGKRSDFDMGDIKFSRQHDIRYRGENETHMHLSFLDNAKGQDSKDPTHDYSRGLLLDLDLKHKTVTLVQEYGHPYKDEDNWHYANRRGNMQVLPNGNVFMGWSEQALQSEHTADGTKIMEAVFKADWVGAYRNYKFAFTGKPLTRPAVYAVSYNENEEHEHLPTTEVAVSWNGDTEVRSWKLFARVENDGKEHLMETLPRTGFETSHSHKGLWKTVRLEGLDSKNNTITDTMEIRVEQHPSIPPDEGYFDSAEGMSANQYPEHPFFGNPSATIAFMTLFLFGLVLSAVAVVLGWMGFLPLRWLRERSGWPQDRSGARVDKGRYRKVLADEEFDGDDKLFTSGKLRLNSPLQSRPP</sequence>
<proteinExistence type="predicted"/>
<protein>
    <recommendedName>
        <fullName evidence="5">ASST-domain-containing protein</fullName>
    </recommendedName>
</protein>